<dbReference type="InterPro" id="IPR010870">
    <property type="entry name" value="Porin_O/P"/>
</dbReference>
<accession>A0A3E1QBJ6</accession>
<reference evidence="2 3" key="1">
    <citation type="journal article" date="2007" name="Int. J. Syst. Evol. Microbiol.">
        <title>Marixanthomonas ophiurae gen. nov., sp. nov., a marine bacterium of the family Flavobacteriaceae isolated from a deep-sea brittle star.</title>
        <authorList>
            <person name="Romanenko L.A."/>
            <person name="Uchino M."/>
            <person name="Frolova G.M."/>
            <person name="Mikhailov V.V."/>
        </authorList>
    </citation>
    <scope>NUCLEOTIDE SEQUENCE [LARGE SCALE GENOMIC DNA]</scope>
    <source>
        <strain evidence="2 3">KMM 3046</strain>
    </source>
</reference>
<dbReference type="Gene3D" id="2.40.160.10">
    <property type="entry name" value="Porin"/>
    <property type="match status" value="1"/>
</dbReference>
<feature type="signal peptide" evidence="1">
    <location>
        <begin position="1"/>
        <end position="21"/>
    </location>
</feature>
<evidence type="ECO:0000313" key="3">
    <source>
        <dbReference type="Proteomes" id="UP000261082"/>
    </source>
</evidence>
<feature type="chain" id="PRO_5017583206" evidence="1">
    <location>
        <begin position="22"/>
        <end position="408"/>
    </location>
</feature>
<dbReference type="SUPFAM" id="SSF56935">
    <property type="entry name" value="Porins"/>
    <property type="match status" value="1"/>
</dbReference>
<dbReference type="Proteomes" id="UP000261082">
    <property type="component" value="Unassembled WGS sequence"/>
</dbReference>
<dbReference type="OrthoDB" id="5442696at2"/>
<organism evidence="2 3">
    <name type="scientific">Marixanthomonas ophiurae</name>
    <dbReference type="NCBI Taxonomy" id="387659"/>
    <lineage>
        <taxon>Bacteria</taxon>
        <taxon>Pseudomonadati</taxon>
        <taxon>Bacteroidota</taxon>
        <taxon>Flavobacteriia</taxon>
        <taxon>Flavobacteriales</taxon>
        <taxon>Flavobacteriaceae</taxon>
        <taxon>Marixanthomonas</taxon>
    </lineage>
</organism>
<keyword evidence="3" id="KW-1185">Reference proteome</keyword>
<proteinExistence type="predicted"/>
<evidence type="ECO:0000313" key="2">
    <source>
        <dbReference type="EMBL" id="RFN59512.1"/>
    </source>
</evidence>
<sequence length="408" mass="46386">MRLHYLIVFLALFSFILKGSAQDTTNTSFGKGLLNIVAKDSSWSVKFAPRIQFRALSTWDHNGVQYTKPDQNFLIRRARLKFDGFAYSPKLKYKIELGLSNRDLSGENQFTSNAPRYILDAVLMWNFYENFELWAGQTKLPGNIERVVSSANMQLIDRSLLNRRFNIDRDLGIQLRHRTKLSEKIILREKFALSQGEGRNITSGNLGGHQYTGRLELLPFGAFTGGSEYVQSDLKREQTPKLMIGVTYDYNDNAVKTRSNQGSYMQTSTGFYETDISTVFVDAMFKYKGFSFMGEYSNRNADDPVATETDGSPALDKEGNPTNDVVLVGDALNFQAGYLFKNNYEVAGRFTTLSFDSITEKQNQNQYTFGVSKYIVGHKLKVQSDLSYNTIENEKGPITFRIGFDLHF</sequence>
<keyword evidence="1" id="KW-0732">Signal</keyword>
<protein>
    <submittedName>
        <fullName evidence="2">Porin</fullName>
    </submittedName>
</protein>
<dbReference type="AlphaFoldDB" id="A0A3E1QBJ6"/>
<dbReference type="RefSeq" id="WP_117158520.1">
    <property type="nucleotide sequence ID" value="NZ_QVID01000001.1"/>
</dbReference>
<name>A0A3E1QBJ6_9FLAO</name>
<gene>
    <name evidence="2" type="ORF">DZ858_05475</name>
</gene>
<comment type="caution">
    <text evidence="2">The sequence shown here is derived from an EMBL/GenBank/DDBJ whole genome shotgun (WGS) entry which is preliminary data.</text>
</comment>
<evidence type="ECO:0000256" key="1">
    <source>
        <dbReference type="SAM" id="SignalP"/>
    </source>
</evidence>
<dbReference type="InterPro" id="IPR023614">
    <property type="entry name" value="Porin_dom_sf"/>
</dbReference>
<dbReference type="EMBL" id="QVID01000001">
    <property type="protein sequence ID" value="RFN59512.1"/>
    <property type="molecule type" value="Genomic_DNA"/>
</dbReference>
<dbReference type="Pfam" id="PF07396">
    <property type="entry name" value="Porin_O_P"/>
    <property type="match status" value="1"/>
</dbReference>